<protein>
    <submittedName>
        <fullName evidence="2">VanZ like family</fullName>
    </submittedName>
</protein>
<dbReference type="HOGENOM" id="CLU_096028_0_2_9"/>
<dbReference type="EMBL" id="FP929052">
    <property type="protein sequence ID" value="CBL17450.1"/>
    <property type="molecule type" value="Genomic_DNA"/>
</dbReference>
<dbReference type="NCBIfam" id="NF037970">
    <property type="entry name" value="vanZ_1"/>
    <property type="match status" value="1"/>
</dbReference>
<dbReference type="KEGG" id="rch:RUM_13250"/>
<dbReference type="GeneID" id="83156060"/>
<reference evidence="2" key="1">
    <citation type="submission" date="2010-03" db="EMBL/GenBank/DDBJ databases">
        <title>The genome sequence of Ruminococcus sp. 18P13.</title>
        <authorList>
            <consortium name="metaHIT consortium -- http://www.metahit.eu/"/>
            <person name="Pajon A."/>
            <person name="Turner K."/>
            <person name="Parkhill J."/>
            <person name="Bernalier A."/>
        </authorList>
    </citation>
    <scope>NUCLEOTIDE SEQUENCE [LARGE SCALE GENOMIC DNA]</scope>
    <source>
        <strain evidence="2">Type strain: 18P13</strain>
    </source>
</reference>
<dbReference type="RefSeq" id="WP_015558357.1">
    <property type="nucleotide sequence ID" value="NC_021039.1"/>
</dbReference>
<dbReference type="AlphaFoldDB" id="D4LCV5"/>
<feature type="domain" description="VanZ-like" evidence="1">
    <location>
        <begin position="16"/>
        <end position="139"/>
    </location>
</feature>
<dbReference type="Pfam" id="PF04892">
    <property type="entry name" value="VanZ"/>
    <property type="match status" value="1"/>
</dbReference>
<keyword evidence="3" id="KW-1185">Reference proteome</keyword>
<dbReference type="Proteomes" id="UP000007054">
    <property type="component" value="Chromosome"/>
</dbReference>
<sequence length="150" mass="16184">MKMKRKKPTVLYGLIVLTICFIWGNSLMPASVSGAISGKAAELLSHIISLPVSPEGNASDGVLRKLAHGTEFCILGIELAALLHQAWKQHWERLILCGVGTALLDETIQLFVAGRSGMIKDVWIDLGGYTVGAAICLLLCTRLHGTHPRV</sequence>
<gene>
    <name evidence="2" type="ordered locus">RUM_13250</name>
</gene>
<evidence type="ECO:0000313" key="3">
    <source>
        <dbReference type="Proteomes" id="UP000007054"/>
    </source>
</evidence>
<evidence type="ECO:0000259" key="1">
    <source>
        <dbReference type="Pfam" id="PF04892"/>
    </source>
</evidence>
<organism evidence="2 3">
    <name type="scientific">Ruminococcus champanellensis (strain DSM 18848 / JCM 17042 / KCTC 15320 / 18P13)</name>
    <dbReference type="NCBI Taxonomy" id="213810"/>
    <lineage>
        <taxon>Bacteria</taxon>
        <taxon>Bacillati</taxon>
        <taxon>Bacillota</taxon>
        <taxon>Clostridia</taxon>
        <taxon>Eubacteriales</taxon>
        <taxon>Oscillospiraceae</taxon>
        <taxon>Ruminococcus</taxon>
    </lineage>
</organism>
<accession>D4LCV5</accession>
<reference evidence="2" key="2">
    <citation type="submission" date="2010-03" db="EMBL/GenBank/DDBJ databases">
        <authorList>
            <person name="Pajon A."/>
        </authorList>
    </citation>
    <scope>NUCLEOTIDE SEQUENCE</scope>
    <source>
        <strain evidence="2">Type strain: 18P13</strain>
    </source>
</reference>
<proteinExistence type="predicted"/>
<name>D4LCV5_RUMC1</name>
<dbReference type="InterPro" id="IPR006976">
    <property type="entry name" value="VanZ-like"/>
</dbReference>
<evidence type="ECO:0000313" key="2">
    <source>
        <dbReference type="EMBL" id="CBL17450.1"/>
    </source>
</evidence>
<dbReference type="PATRIC" id="fig|213810.4.peg.1221"/>